<keyword evidence="3" id="KW-1185">Reference proteome</keyword>
<dbReference type="GO" id="GO:0016757">
    <property type="term" value="F:glycosyltransferase activity"/>
    <property type="evidence" value="ECO:0007669"/>
    <property type="project" value="UniProtKB-KW"/>
</dbReference>
<evidence type="ECO:0000259" key="1">
    <source>
        <dbReference type="Pfam" id="PF00534"/>
    </source>
</evidence>
<organism evidence="2 3">
    <name type="scientific">Leptothrix discophora</name>
    <dbReference type="NCBI Taxonomy" id="89"/>
    <lineage>
        <taxon>Bacteria</taxon>
        <taxon>Pseudomonadati</taxon>
        <taxon>Pseudomonadota</taxon>
        <taxon>Betaproteobacteria</taxon>
        <taxon>Burkholderiales</taxon>
        <taxon>Sphaerotilaceae</taxon>
        <taxon>Leptothrix</taxon>
    </lineage>
</organism>
<keyword evidence="2" id="KW-0808">Transferase</keyword>
<dbReference type="CDD" id="cd03801">
    <property type="entry name" value="GT4_PimA-like"/>
    <property type="match status" value="1"/>
</dbReference>
<dbReference type="PANTHER" id="PTHR12526">
    <property type="entry name" value="GLYCOSYLTRANSFERASE"/>
    <property type="match status" value="1"/>
</dbReference>
<evidence type="ECO:0000313" key="2">
    <source>
        <dbReference type="EMBL" id="MDP4299851.1"/>
    </source>
</evidence>
<name>A0ABT9G045_LEPDI</name>
<proteinExistence type="predicted"/>
<dbReference type="InterPro" id="IPR001296">
    <property type="entry name" value="Glyco_trans_1"/>
</dbReference>
<keyword evidence="2" id="KW-0328">Glycosyltransferase</keyword>
<dbReference type="Pfam" id="PF00534">
    <property type="entry name" value="Glycos_transf_1"/>
    <property type="match status" value="1"/>
</dbReference>
<reference evidence="2 3" key="1">
    <citation type="submission" date="2023-08" db="EMBL/GenBank/DDBJ databases">
        <authorList>
            <person name="Roldan D.M."/>
            <person name="Menes R.J."/>
        </authorList>
    </citation>
    <scope>NUCLEOTIDE SEQUENCE [LARGE SCALE GENOMIC DNA]</scope>
    <source>
        <strain evidence="2 3">CCM 2812</strain>
    </source>
</reference>
<comment type="caution">
    <text evidence="2">The sequence shown here is derived from an EMBL/GenBank/DDBJ whole genome shotgun (WGS) entry which is preliminary data.</text>
</comment>
<accession>A0ABT9G045</accession>
<gene>
    <name evidence="2" type="ORF">Q8X39_04340</name>
</gene>
<sequence>MKIAALTQGLHVPSARFRIRQLINPLHEYHLEVTELIADPQSYPPAKFSSRVRWAASVIVDSMSRAIKSQSFDASILQRELISTVPSFEFLAKRPLILDVDDAIWLHRGGLAARNAVRFADHVVAGNAHIAEYFSGFGTPTTIIPTAVDVNRFRPSCKLREESKGIIGWCGTAGGYKFFTRELQVAIGKALSSHPGWKFQIVSNAPPDFPEIPSEKMQFIRWSPENEAELSSGFDIGLMPIFDDPWSRGKCSYKMLLYMACGIPVVVSNIGMNADLLREGHIGFGPGTADDWSAALDFLIDNPMARHQMGKAGRALVEKKYSIQVATQRWNEVLKKIVVS</sequence>
<dbReference type="EMBL" id="JAUZEE010000002">
    <property type="protein sequence ID" value="MDP4299851.1"/>
    <property type="molecule type" value="Genomic_DNA"/>
</dbReference>
<dbReference type="Proteomes" id="UP001235760">
    <property type="component" value="Unassembled WGS sequence"/>
</dbReference>
<dbReference type="Gene3D" id="3.40.50.2000">
    <property type="entry name" value="Glycogen Phosphorylase B"/>
    <property type="match status" value="1"/>
</dbReference>
<protein>
    <submittedName>
        <fullName evidence="2">Glycosyltransferase family 4 protein</fullName>
        <ecNumber evidence="2">2.4.-.-</ecNumber>
    </submittedName>
</protein>
<dbReference type="SUPFAM" id="SSF53756">
    <property type="entry name" value="UDP-Glycosyltransferase/glycogen phosphorylase"/>
    <property type="match status" value="1"/>
</dbReference>
<dbReference type="PANTHER" id="PTHR12526:SF637">
    <property type="entry name" value="GLYCOSYLTRANSFERASE EPSF-RELATED"/>
    <property type="match status" value="1"/>
</dbReference>
<feature type="domain" description="Glycosyl transferase family 1" evidence="1">
    <location>
        <begin position="258"/>
        <end position="314"/>
    </location>
</feature>
<dbReference type="RefSeq" id="WP_305748408.1">
    <property type="nucleotide sequence ID" value="NZ_JAUZEE010000002.1"/>
</dbReference>
<evidence type="ECO:0000313" key="3">
    <source>
        <dbReference type="Proteomes" id="UP001235760"/>
    </source>
</evidence>
<dbReference type="EC" id="2.4.-.-" evidence="2"/>